<evidence type="ECO:0000313" key="3">
    <source>
        <dbReference type="Proteomes" id="UP000325315"/>
    </source>
</evidence>
<dbReference type="GO" id="GO:0010073">
    <property type="term" value="P:meristem maintenance"/>
    <property type="evidence" value="ECO:0007669"/>
    <property type="project" value="InterPro"/>
</dbReference>
<dbReference type="EMBL" id="SMMG02000006">
    <property type="protein sequence ID" value="KAA3470161.1"/>
    <property type="molecule type" value="Genomic_DNA"/>
</dbReference>
<dbReference type="InterPro" id="IPR019557">
    <property type="entry name" value="AminoTfrase-like_pln_mobile"/>
</dbReference>
<organism evidence="2 3">
    <name type="scientific">Gossypium australe</name>
    <dbReference type="NCBI Taxonomy" id="47621"/>
    <lineage>
        <taxon>Eukaryota</taxon>
        <taxon>Viridiplantae</taxon>
        <taxon>Streptophyta</taxon>
        <taxon>Embryophyta</taxon>
        <taxon>Tracheophyta</taxon>
        <taxon>Spermatophyta</taxon>
        <taxon>Magnoliopsida</taxon>
        <taxon>eudicotyledons</taxon>
        <taxon>Gunneridae</taxon>
        <taxon>Pentapetalae</taxon>
        <taxon>rosids</taxon>
        <taxon>malvids</taxon>
        <taxon>Malvales</taxon>
        <taxon>Malvaceae</taxon>
        <taxon>Malvoideae</taxon>
        <taxon>Gossypium</taxon>
    </lineage>
</organism>
<evidence type="ECO:0000313" key="2">
    <source>
        <dbReference type="EMBL" id="KAA3470161.1"/>
    </source>
</evidence>
<dbReference type="PANTHER" id="PTHR46033:SF8">
    <property type="entry name" value="PROTEIN MAINTENANCE OF MERISTEMS-LIKE"/>
    <property type="match status" value="1"/>
</dbReference>
<dbReference type="InterPro" id="IPR044824">
    <property type="entry name" value="MAIN-like"/>
</dbReference>
<protein>
    <submittedName>
        <fullName evidence="2">Serine/threonine-protein phosphatase 7 long form-like protein isoform X1</fullName>
    </submittedName>
</protein>
<keyword evidence="3" id="KW-1185">Reference proteome</keyword>
<dbReference type="OrthoDB" id="970874at2759"/>
<dbReference type="Proteomes" id="UP000325315">
    <property type="component" value="Unassembled WGS sequence"/>
</dbReference>
<reference evidence="3" key="1">
    <citation type="journal article" date="2019" name="Plant Biotechnol. J.">
        <title>Genome sequencing of the Australian wild diploid species Gossypium australe highlights disease resistance and delayed gland morphogenesis.</title>
        <authorList>
            <person name="Cai Y."/>
            <person name="Cai X."/>
            <person name="Wang Q."/>
            <person name="Wang P."/>
            <person name="Zhang Y."/>
            <person name="Cai C."/>
            <person name="Xu Y."/>
            <person name="Wang K."/>
            <person name="Zhou Z."/>
            <person name="Wang C."/>
            <person name="Geng S."/>
            <person name="Li B."/>
            <person name="Dong Q."/>
            <person name="Hou Y."/>
            <person name="Wang H."/>
            <person name="Ai P."/>
            <person name="Liu Z."/>
            <person name="Yi F."/>
            <person name="Sun M."/>
            <person name="An G."/>
            <person name="Cheng J."/>
            <person name="Zhang Y."/>
            <person name="Shi Q."/>
            <person name="Xie Y."/>
            <person name="Shi X."/>
            <person name="Chang Y."/>
            <person name="Huang F."/>
            <person name="Chen Y."/>
            <person name="Hong S."/>
            <person name="Mi L."/>
            <person name="Sun Q."/>
            <person name="Zhang L."/>
            <person name="Zhou B."/>
            <person name="Peng R."/>
            <person name="Zhang X."/>
            <person name="Liu F."/>
        </authorList>
    </citation>
    <scope>NUCLEOTIDE SEQUENCE [LARGE SCALE GENOMIC DNA]</scope>
    <source>
        <strain evidence="3">cv. PA1801</strain>
    </source>
</reference>
<proteinExistence type="predicted"/>
<dbReference type="PANTHER" id="PTHR46033">
    <property type="entry name" value="PROTEIN MAIN-LIKE 2"/>
    <property type="match status" value="1"/>
</dbReference>
<evidence type="ECO:0000259" key="1">
    <source>
        <dbReference type="Pfam" id="PF10536"/>
    </source>
</evidence>
<accession>A0A5B6VM22</accession>
<sequence>MTSSLIHFDDKHVSAGQSIMANDRVLEGFIHNLLKSAPSEIHGYFQDVEFLHASRMLGGYKLDPTLISGLVKRWRPQTYTFHLPCGECTITLEDVALQLGFTVDGSVVRGSVVFPDKQDLCKTILEKVPNKFQGCRIEMRWFTYKVATTPSRLQRMWSTKLGINRFGRLYRELFRATKLDKMSINGCLLVKPWPSYVGLPEQFEDIPLLLDQCSEADVSY</sequence>
<feature type="domain" description="Aminotransferase-like plant mobile" evidence="1">
    <location>
        <begin position="55"/>
        <end position="141"/>
    </location>
</feature>
<name>A0A5B6VM22_9ROSI</name>
<comment type="caution">
    <text evidence="2">The sequence shown here is derived from an EMBL/GenBank/DDBJ whole genome shotgun (WGS) entry which is preliminary data.</text>
</comment>
<dbReference type="AlphaFoldDB" id="A0A5B6VM22"/>
<dbReference type="Pfam" id="PF10536">
    <property type="entry name" value="PMD"/>
    <property type="match status" value="1"/>
</dbReference>
<gene>
    <name evidence="2" type="ORF">EPI10_015891</name>
</gene>